<comment type="caution">
    <text evidence="1">The sequence shown here is derived from an EMBL/GenBank/DDBJ whole genome shotgun (WGS) entry which is preliminary data.</text>
</comment>
<reference evidence="1" key="1">
    <citation type="journal article" date="2015" name="Nature">
        <title>Complex archaea that bridge the gap between prokaryotes and eukaryotes.</title>
        <authorList>
            <person name="Spang A."/>
            <person name="Saw J.H."/>
            <person name="Jorgensen S.L."/>
            <person name="Zaremba-Niedzwiedzka K."/>
            <person name="Martijn J."/>
            <person name="Lind A.E."/>
            <person name="van Eijk R."/>
            <person name="Schleper C."/>
            <person name="Guy L."/>
            <person name="Ettema T.J."/>
        </authorList>
    </citation>
    <scope>NUCLEOTIDE SEQUENCE</scope>
</reference>
<evidence type="ECO:0000313" key="1">
    <source>
        <dbReference type="EMBL" id="KKN52308.1"/>
    </source>
</evidence>
<dbReference type="PROSITE" id="PS51257">
    <property type="entry name" value="PROKAR_LIPOPROTEIN"/>
    <property type="match status" value="1"/>
</dbReference>
<dbReference type="EMBL" id="LAZR01001025">
    <property type="protein sequence ID" value="KKN52308.1"/>
    <property type="molecule type" value="Genomic_DNA"/>
</dbReference>
<dbReference type="AlphaFoldDB" id="A0A0F9UFD9"/>
<organism evidence="1">
    <name type="scientific">marine sediment metagenome</name>
    <dbReference type="NCBI Taxonomy" id="412755"/>
    <lineage>
        <taxon>unclassified sequences</taxon>
        <taxon>metagenomes</taxon>
        <taxon>ecological metagenomes</taxon>
    </lineage>
</organism>
<protein>
    <submittedName>
        <fullName evidence="1">Uncharacterized protein</fullName>
    </submittedName>
</protein>
<accession>A0A0F9UFD9</accession>
<sequence>MDEGDKCLKCGNGKLVYPENYSCYINPLWAACVDKVLECEECGWEEREE</sequence>
<gene>
    <name evidence="1" type="ORF">LCGC14_0614030</name>
</gene>
<proteinExistence type="predicted"/>
<name>A0A0F9UFD9_9ZZZZ</name>